<keyword evidence="3" id="KW-0808">Transferase</keyword>
<dbReference type="Pfam" id="PF00535">
    <property type="entry name" value="Glycos_transf_2"/>
    <property type="match status" value="1"/>
</dbReference>
<dbReference type="InterPro" id="IPR029044">
    <property type="entry name" value="Nucleotide-diphossugar_trans"/>
</dbReference>
<evidence type="ECO:0000313" key="7">
    <source>
        <dbReference type="Proteomes" id="UP000863257"/>
    </source>
</evidence>
<dbReference type="PANTHER" id="PTHR43630:SF2">
    <property type="entry name" value="GLYCOSYLTRANSFERASE"/>
    <property type="match status" value="1"/>
</dbReference>
<evidence type="ECO:0000313" key="4">
    <source>
        <dbReference type="EMBL" id="MBN8124256.1"/>
    </source>
</evidence>
<reference evidence="5 6" key="1">
    <citation type="submission" date="2017-12" db="EMBL/GenBank/DDBJ databases">
        <title>FDA dAtabase for Regulatory Grade micrObial Sequences (FDA-ARGOS): Supporting development and validation of Infectious Disease Dx tests.</title>
        <authorList>
            <person name="Hoffmann M."/>
            <person name="Allard M."/>
            <person name="Evans P."/>
            <person name="Brown E."/>
            <person name="Tallon L.J."/>
            <person name="Sadzewicz L."/>
            <person name="Sengamalay N."/>
            <person name="Ott S."/>
            <person name="Godinez A."/>
            <person name="Nagaraj S."/>
            <person name="Vavikolanu K."/>
            <person name="Aluvathingal J."/>
            <person name="Nadendla S."/>
            <person name="Hobson J."/>
            <person name="Sichtig H."/>
        </authorList>
    </citation>
    <scope>NUCLEOTIDE SEQUENCE [LARGE SCALE GENOMIC DNA]</scope>
    <source>
        <strain evidence="6">ATCC 29307</strain>
        <strain evidence="5">FDAARGOS_118</strain>
    </source>
</reference>
<dbReference type="AlphaFoldDB" id="A0A4V2EIR1"/>
<dbReference type="Gene3D" id="3.90.550.10">
    <property type="entry name" value="Spore Coat Polysaccharide Biosynthesis Protein SpsA, Chain A"/>
    <property type="match status" value="1"/>
</dbReference>
<feature type="domain" description="Glycosyltransferase 2-like" evidence="2">
    <location>
        <begin position="15"/>
        <end position="118"/>
    </location>
</feature>
<comment type="similarity">
    <text evidence="1">Belongs to the glycosyltransferase 2 family. WaaE/KdtX subfamily.</text>
</comment>
<comment type="caution">
    <text evidence="3">The sequence shown here is derived from an EMBL/GenBank/DDBJ whole genome shotgun (WGS) entry which is preliminary data.</text>
</comment>
<gene>
    <name evidence="5" type="ORF">AL548_023565</name>
    <name evidence="3" type="ORF">I7730_21850</name>
    <name evidence="4" type="ORF">J0J18_21215</name>
</gene>
<dbReference type="EMBL" id="LOSH02000004">
    <property type="protein sequence ID" value="PNM69003.1"/>
    <property type="molecule type" value="Genomic_DNA"/>
</dbReference>
<dbReference type="InterPro" id="IPR001173">
    <property type="entry name" value="Glyco_trans_2-like"/>
</dbReference>
<dbReference type="Proteomes" id="UP000863257">
    <property type="component" value="Unassembled WGS sequence"/>
</dbReference>
<reference evidence="4" key="4">
    <citation type="submission" date="2021-03" db="EMBL/GenBank/DDBJ databases">
        <title>Study of the foodborne Vibrio vulnificus isolates from China.</title>
        <authorList>
            <person name="Zheng Z."/>
            <person name="Ye L."/>
        </authorList>
    </citation>
    <scope>NUCLEOTIDE SEQUENCE</scope>
    <source>
        <strain evidence="4">Vv1582</strain>
    </source>
</reference>
<organism evidence="3 7">
    <name type="scientific">Vibrio vulnificus</name>
    <dbReference type="NCBI Taxonomy" id="672"/>
    <lineage>
        <taxon>Bacteria</taxon>
        <taxon>Pseudomonadati</taxon>
        <taxon>Pseudomonadota</taxon>
        <taxon>Gammaproteobacteria</taxon>
        <taxon>Vibrionales</taxon>
        <taxon>Vibrionaceae</taxon>
        <taxon>Vibrio</taxon>
    </lineage>
</organism>
<dbReference type="EMBL" id="DACRBY010000039">
    <property type="protein sequence ID" value="HAS8542440.1"/>
    <property type="molecule type" value="Genomic_DNA"/>
</dbReference>
<reference evidence="3" key="2">
    <citation type="journal article" date="2018" name="Genome Biol.">
        <title>SKESA: strategic k-mer extension for scrupulous assemblies.</title>
        <authorList>
            <person name="Souvorov A."/>
            <person name="Agarwala R."/>
            <person name="Lipman D.J."/>
        </authorList>
    </citation>
    <scope>NUCLEOTIDE SEQUENCE</scope>
    <source>
        <strain evidence="3">BCW_3452</strain>
    </source>
</reference>
<dbReference type="RefSeq" id="WP_038941570.1">
    <property type="nucleotide sequence ID" value="NZ_CP014636.1"/>
</dbReference>
<dbReference type="PANTHER" id="PTHR43630">
    <property type="entry name" value="POLY-BETA-1,6-N-ACETYL-D-GLUCOSAMINE SYNTHASE"/>
    <property type="match status" value="1"/>
</dbReference>
<reference evidence="3" key="3">
    <citation type="submission" date="2019-01" db="EMBL/GenBank/DDBJ databases">
        <authorList>
            <consortium name="NCBI Pathogen Detection Project"/>
        </authorList>
    </citation>
    <scope>NUCLEOTIDE SEQUENCE</scope>
    <source>
        <strain evidence="3">BCW_3452</strain>
    </source>
</reference>
<evidence type="ECO:0000256" key="1">
    <source>
        <dbReference type="ARBA" id="ARBA00038494"/>
    </source>
</evidence>
<proteinExistence type="inferred from homology"/>
<accession>A0A4V2EIR1</accession>
<dbReference type="GO" id="GO:0016740">
    <property type="term" value="F:transferase activity"/>
    <property type="evidence" value="ECO:0007669"/>
    <property type="project" value="UniProtKB-KW"/>
</dbReference>
<evidence type="ECO:0000313" key="5">
    <source>
        <dbReference type="EMBL" id="PNM69003.1"/>
    </source>
</evidence>
<dbReference type="Proteomes" id="UP000054370">
    <property type="component" value="Unassembled WGS sequence"/>
</dbReference>
<dbReference type="Proteomes" id="UP000664056">
    <property type="component" value="Unassembled WGS sequence"/>
</dbReference>
<evidence type="ECO:0000259" key="2">
    <source>
        <dbReference type="Pfam" id="PF00535"/>
    </source>
</evidence>
<protein>
    <submittedName>
        <fullName evidence="3">Glycosyltransferase family 2 protein</fullName>
    </submittedName>
</protein>
<dbReference type="SUPFAM" id="SSF53448">
    <property type="entry name" value="Nucleotide-diphospho-sugar transferases"/>
    <property type="match status" value="1"/>
</dbReference>
<keyword evidence="6" id="KW-1185">Reference proteome</keyword>
<evidence type="ECO:0000313" key="3">
    <source>
        <dbReference type="EMBL" id="HAS8542440.1"/>
    </source>
</evidence>
<name>A0A4V2EIR1_VIBVL</name>
<evidence type="ECO:0000313" key="6">
    <source>
        <dbReference type="Proteomes" id="UP000054370"/>
    </source>
</evidence>
<sequence>MSESINKANKPTLAVALIVKNEAANLDACLKTVEGWVDEIVILDSGSSDETEAVARRYTDKFFINKEWPGFGPQRRLAQQYVESDYVLWLDADERVTPELKLSIQQAVQSNEANTLYSMCRLSWVFGRYIRHCGWYPDRVVRLYPTKLTQYDDALVHEKVEITKAMKVKELQGDAIHYTYNDLHHYLVKSAGYAKAWAEQREKRGKKSSISQGVLHAIACFVKMYIVKAGFLDGKQGFLLSLLSAHSTLVKYADLWIRTSTEKPKD</sequence>
<dbReference type="EMBL" id="JAFKOQ010000025">
    <property type="protein sequence ID" value="MBN8124256.1"/>
    <property type="molecule type" value="Genomic_DNA"/>
</dbReference>
<dbReference type="CDD" id="cd02511">
    <property type="entry name" value="Beta4Glucosyltransferase"/>
    <property type="match status" value="1"/>
</dbReference>